<dbReference type="AlphaFoldDB" id="A0A667HW22"/>
<evidence type="ECO:0000256" key="11">
    <source>
        <dbReference type="ARBA" id="ARBA00023157"/>
    </source>
</evidence>
<keyword evidence="6" id="KW-0645">Protease</keyword>
<evidence type="ECO:0000256" key="15">
    <source>
        <dbReference type="ARBA" id="ARBA00038911"/>
    </source>
</evidence>
<dbReference type="InterPro" id="IPR039417">
    <property type="entry name" value="Peptidase_C1A_papain-like"/>
</dbReference>
<proteinExistence type="inferred from homology"/>
<keyword evidence="10" id="KW-0865">Zymogen</keyword>
<keyword evidence="20" id="KW-0812">Transmembrane</keyword>
<dbReference type="SMART" id="SM00645">
    <property type="entry name" value="Pept_C1"/>
    <property type="match status" value="1"/>
</dbReference>
<dbReference type="SUPFAM" id="SSF109640">
    <property type="entry name" value="KRAB domain (Kruppel-associated box)"/>
    <property type="match status" value="1"/>
</dbReference>
<dbReference type="GO" id="GO:0005764">
    <property type="term" value="C:lysosome"/>
    <property type="evidence" value="ECO:0007669"/>
    <property type="project" value="UniProtKB-SubCell"/>
</dbReference>
<dbReference type="GO" id="GO:0004197">
    <property type="term" value="F:cysteine-type endopeptidase activity"/>
    <property type="evidence" value="ECO:0007669"/>
    <property type="project" value="UniProtKB-EC"/>
</dbReference>
<reference evidence="23" key="1">
    <citation type="submission" date="2025-08" db="UniProtKB">
        <authorList>
            <consortium name="Ensembl"/>
        </authorList>
    </citation>
    <scope>IDENTIFICATION</scope>
</reference>
<dbReference type="InterPro" id="IPR013201">
    <property type="entry name" value="Prot_inhib_I29"/>
</dbReference>
<dbReference type="GO" id="GO:0016324">
    <property type="term" value="C:apical plasma membrane"/>
    <property type="evidence" value="ECO:0007669"/>
    <property type="project" value="UniProtKB-SubCell"/>
</dbReference>
<evidence type="ECO:0000256" key="10">
    <source>
        <dbReference type="ARBA" id="ARBA00023145"/>
    </source>
</evidence>
<keyword evidence="11" id="KW-1015">Disulfide bond</keyword>
<feature type="transmembrane region" description="Helical" evidence="20">
    <location>
        <begin position="393"/>
        <end position="411"/>
    </location>
</feature>
<comment type="subcellular location">
    <subcellularLocation>
        <location evidence="4">Apical cell membrane</location>
        <topology evidence="4">Peripheral membrane protein</topology>
        <orientation evidence="4">Extracellular side</orientation>
    </subcellularLocation>
    <subcellularLocation>
        <location evidence="2">Cytoplasmic vesicle</location>
        <location evidence="2">Secretory vesicle</location>
        <location evidence="2">Chromaffin granule</location>
    </subcellularLocation>
    <subcellularLocation>
        <location evidence="3">Lysosome</location>
    </subcellularLocation>
    <subcellularLocation>
        <location evidence="1">Secreted</location>
        <location evidence="1">Extracellular space</location>
    </subcellularLocation>
</comment>
<dbReference type="InterPro" id="IPR001909">
    <property type="entry name" value="KRAB"/>
</dbReference>
<evidence type="ECO:0000256" key="1">
    <source>
        <dbReference type="ARBA" id="ARBA00004239"/>
    </source>
</evidence>
<sequence>MNPSLFLTALCLGIGSAASKFDQSLNAQWYQWKATHKRLYGMNEEGWRRAVWEKNIKMIELHNREYSQGKHGFTMAMNAFGDMTNEEFRQVMNGFQNQKHKKGKVFQEPVFAEIPKSVDWREKGYVTPVKNQGQCGSCWAFSATGALEGQMFRKTGQLVSLSEQNLVDCSRPQGNEGCNGGLMDNAFRYVKENGGLDTEESYPYLGRDSEPCNYKPECSAANDTGFVDIPQREKALMKAVATMGPISVAIDAGHQSFQFYKSGIYYDPDCSSENLDHGVLVVGYGFEETDSSKKFWIVKNSNNPGQVMKYLWPPRISGGLGVMAVGFAGRLHAPLRLSSSASHTQAAPSFKDVTVEFTEEEWKHLGPAQRTLYRHMRILVDEQTLPRHCLENAILFFMIATFIICVISCSVSTN</sequence>
<evidence type="ECO:0000256" key="16">
    <source>
        <dbReference type="ARBA" id="ARBA00040196"/>
    </source>
</evidence>
<comment type="similarity">
    <text evidence="5">Belongs to the peptidase C1 family.</text>
</comment>
<evidence type="ECO:0000256" key="7">
    <source>
        <dbReference type="ARBA" id="ARBA00022801"/>
    </source>
</evidence>
<keyword evidence="20" id="KW-0472">Membrane</keyword>
<feature type="signal peptide" evidence="21">
    <location>
        <begin position="1"/>
        <end position="19"/>
    </location>
</feature>
<dbReference type="InterPro" id="IPR000169">
    <property type="entry name" value="Pept_cys_AS"/>
</dbReference>
<keyword evidence="12" id="KW-0458">Lysosome</keyword>
<keyword evidence="8" id="KW-0788">Thiol protease</keyword>
<evidence type="ECO:0000256" key="13">
    <source>
        <dbReference type="ARBA" id="ARBA00023329"/>
    </source>
</evidence>
<comment type="similarity">
    <text evidence="18">To the propeptide regions of cysteine proteases.</text>
</comment>
<dbReference type="FunFam" id="3.90.70.10:FF:000332">
    <property type="entry name" value="Cathepsin L1"/>
    <property type="match status" value="1"/>
</dbReference>
<dbReference type="PROSITE" id="PS00639">
    <property type="entry name" value="THIOL_PROTEASE_HIS"/>
    <property type="match status" value="1"/>
</dbReference>
<dbReference type="Ensembl" id="ENSLCNT00005027361.1">
    <property type="protein sequence ID" value="ENSLCNP00005024485.1"/>
    <property type="gene ID" value="ENSLCNG00005015917.1"/>
</dbReference>
<reference evidence="23" key="2">
    <citation type="submission" date="2025-09" db="UniProtKB">
        <authorList>
            <consortium name="Ensembl"/>
        </authorList>
    </citation>
    <scope>IDENTIFICATION</scope>
</reference>
<comment type="subunit">
    <text evidence="19">Dimer of a heavy and a light chain linked by disulfide bonds. Interacts with Long isoform of CD74/Ii chain; the interaction stabilizes the conformation of mature CTSL.</text>
</comment>
<organism evidence="23 24">
    <name type="scientific">Lynx canadensis</name>
    <name type="common">Canada lynx</name>
    <name type="synonym">Felis canadensis</name>
    <dbReference type="NCBI Taxonomy" id="61383"/>
    <lineage>
        <taxon>Eukaryota</taxon>
        <taxon>Metazoa</taxon>
        <taxon>Chordata</taxon>
        <taxon>Craniata</taxon>
        <taxon>Vertebrata</taxon>
        <taxon>Euteleostomi</taxon>
        <taxon>Mammalia</taxon>
        <taxon>Eutheria</taxon>
        <taxon>Laurasiatheria</taxon>
        <taxon>Carnivora</taxon>
        <taxon>Feliformia</taxon>
        <taxon>Felidae</taxon>
        <taxon>Felinae</taxon>
        <taxon>Lynx</taxon>
    </lineage>
</organism>
<dbReference type="SUPFAM" id="SSF54001">
    <property type="entry name" value="Cysteine proteinases"/>
    <property type="match status" value="1"/>
</dbReference>
<dbReference type="FunFam" id="1.10.287.2250:FF:000003">
    <property type="entry name" value="Cathepsin L"/>
    <property type="match status" value="1"/>
</dbReference>
<evidence type="ECO:0000256" key="2">
    <source>
        <dbReference type="ARBA" id="ARBA00004248"/>
    </source>
</evidence>
<protein>
    <recommendedName>
        <fullName evidence="16">Procathepsin L</fullName>
        <ecNumber evidence="15">3.4.22.15</ecNumber>
    </recommendedName>
    <alternativeName>
        <fullName evidence="17">Cathepsin L1</fullName>
    </alternativeName>
</protein>
<dbReference type="Pfam" id="PF08246">
    <property type="entry name" value="Inhibitor_I29"/>
    <property type="match status" value="1"/>
</dbReference>
<dbReference type="Gene3D" id="3.90.70.10">
    <property type="entry name" value="Cysteine proteinases"/>
    <property type="match status" value="1"/>
</dbReference>
<keyword evidence="24" id="KW-1185">Reference proteome</keyword>
<dbReference type="InterPro" id="IPR025660">
    <property type="entry name" value="Pept_his_AS"/>
</dbReference>
<feature type="chain" id="PRO_5025450265" description="Procathepsin L" evidence="21">
    <location>
        <begin position="20"/>
        <end position="414"/>
    </location>
</feature>
<dbReference type="Pfam" id="PF00112">
    <property type="entry name" value="Peptidase_C1"/>
    <property type="match status" value="1"/>
</dbReference>
<dbReference type="GO" id="GO:0005576">
    <property type="term" value="C:extracellular region"/>
    <property type="evidence" value="ECO:0007669"/>
    <property type="project" value="UniProtKB-SubCell"/>
</dbReference>
<dbReference type="CDD" id="cd02248">
    <property type="entry name" value="Peptidase_C1A"/>
    <property type="match status" value="1"/>
</dbReference>
<dbReference type="InterPro" id="IPR036051">
    <property type="entry name" value="KRAB_dom_sf"/>
</dbReference>
<evidence type="ECO:0000313" key="24">
    <source>
        <dbReference type="Proteomes" id="UP000472241"/>
    </source>
</evidence>
<evidence type="ECO:0000256" key="14">
    <source>
        <dbReference type="ARBA" id="ARBA00036319"/>
    </source>
</evidence>
<feature type="domain" description="KRAB" evidence="22">
    <location>
        <begin position="348"/>
        <end position="414"/>
    </location>
</feature>
<evidence type="ECO:0000256" key="4">
    <source>
        <dbReference type="ARBA" id="ARBA00004465"/>
    </source>
</evidence>
<evidence type="ECO:0000256" key="3">
    <source>
        <dbReference type="ARBA" id="ARBA00004371"/>
    </source>
</evidence>
<dbReference type="SMART" id="SM00848">
    <property type="entry name" value="Inhibitor_I29"/>
    <property type="match status" value="1"/>
</dbReference>
<dbReference type="Gene3D" id="6.10.140.140">
    <property type="match status" value="1"/>
</dbReference>
<dbReference type="PRINTS" id="PR00705">
    <property type="entry name" value="PAPAIN"/>
</dbReference>
<evidence type="ECO:0000256" key="5">
    <source>
        <dbReference type="ARBA" id="ARBA00008455"/>
    </source>
</evidence>
<evidence type="ECO:0000256" key="17">
    <source>
        <dbReference type="ARBA" id="ARBA00042908"/>
    </source>
</evidence>
<dbReference type="PROSITE" id="PS00139">
    <property type="entry name" value="THIOL_PROTEASE_CYS"/>
    <property type="match status" value="1"/>
</dbReference>
<evidence type="ECO:0000313" key="23">
    <source>
        <dbReference type="Ensembl" id="ENSLCNP00005024485.1"/>
    </source>
</evidence>
<dbReference type="InterPro" id="IPR038765">
    <property type="entry name" value="Papain-like_cys_pep_sf"/>
</dbReference>
<evidence type="ECO:0000256" key="19">
    <source>
        <dbReference type="ARBA" id="ARBA00064961"/>
    </source>
</evidence>
<evidence type="ECO:0000256" key="12">
    <source>
        <dbReference type="ARBA" id="ARBA00023228"/>
    </source>
</evidence>
<dbReference type="GO" id="GO:0006355">
    <property type="term" value="P:regulation of DNA-templated transcription"/>
    <property type="evidence" value="ECO:0007669"/>
    <property type="project" value="InterPro"/>
</dbReference>
<keyword evidence="7" id="KW-0378">Hydrolase</keyword>
<dbReference type="Proteomes" id="UP000472241">
    <property type="component" value="Unplaced"/>
</dbReference>
<dbReference type="PROSITE" id="PS50805">
    <property type="entry name" value="KRAB"/>
    <property type="match status" value="1"/>
</dbReference>
<dbReference type="CDD" id="cd07765">
    <property type="entry name" value="KRAB_A-box"/>
    <property type="match status" value="1"/>
</dbReference>
<comment type="catalytic activity">
    <reaction evidence="14">
        <text>Specificity close to that of papain. As compared to cathepsin B, cathepsin L exhibits higher activity toward protein substrates, but has little activity on Z-Arg-Arg-NHMec, and no peptidyl-dipeptidase activity.</text>
        <dbReference type="EC" id="3.4.22.15"/>
    </reaction>
</comment>
<evidence type="ECO:0000256" key="20">
    <source>
        <dbReference type="SAM" id="Phobius"/>
    </source>
</evidence>
<accession>A0A667HW22</accession>
<keyword evidence="21" id="KW-0732">Signal</keyword>
<dbReference type="GO" id="GO:0006508">
    <property type="term" value="P:proteolysis"/>
    <property type="evidence" value="ECO:0007669"/>
    <property type="project" value="UniProtKB-KW"/>
</dbReference>
<evidence type="ECO:0000256" key="18">
    <source>
        <dbReference type="ARBA" id="ARBA00061596"/>
    </source>
</evidence>
<evidence type="ECO:0000256" key="8">
    <source>
        <dbReference type="ARBA" id="ARBA00022807"/>
    </source>
</evidence>
<dbReference type="InterPro" id="IPR000668">
    <property type="entry name" value="Peptidase_C1A_C"/>
</dbReference>
<dbReference type="GO" id="GO:0042583">
    <property type="term" value="C:chromaffin granule"/>
    <property type="evidence" value="ECO:0007669"/>
    <property type="project" value="UniProtKB-SubCell"/>
</dbReference>
<dbReference type="InterPro" id="IPR013128">
    <property type="entry name" value="Peptidase_C1A"/>
</dbReference>
<name>A0A667HW22_LYNCA</name>
<gene>
    <name evidence="23" type="primary">LOC115499531</name>
</gene>
<dbReference type="PANTHER" id="PTHR12411">
    <property type="entry name" value="CYSTEINE PROTEASE FAMILY C1-RELATED"/>
    <property type="match status" value="1"/>
</dbReference>
<keyword evidence="13" id="KW-0968">Cytoplasmic vesicle</keyword>
<keyword evidence="9" id="KW-0862">Zinc</keyword>
<dbReference type="Pfam" id="PF01352">
    <property type="entry name" value="KRAB"/>
    <property type="match status" value="1"/>
</dbReference>
<evidence type="ECO:0000256" key="6">
    <source>
        <dbReference type="ARBA" id="ARBA00022670"/>
    </source>
</evidence>
<keyword evidence="20" id="KW-1133">Transmembrane helix</keyword>
<dbReference type="EC" id="3.4.22.15" evidence="15"/>
<evidence type="ECO:0000256" key="21">
    <source>
        <dbReference type="SAM" id="SignalP"/>
    </source>
</evidence>
<evidence type="ECO:0000256" key="9">
    <source>
        <dbReference type="ARBA" id="ARBA00022833"/>
    </source>
</evidence>
<evidence type="ECO:0000259" key="22">
    <source>
        <dbReference type="PROSITE" id="PS50805"/>
    </source>
</evidence>